<dbReference type="InterPro" id="IPR013149">
    <property type="entry name" value="ADH-like_C"/>
</dbReference>
<accession>A0A1H1W6N8</accession>
<dbReference type="SUPFAM" id="SSF50129">
    <property type="entry name" value="GroES-like"/>
    <property type="match status" value="1"/>
</dbReference>
<dbReference type="OrthoDB" id="9797931at2"/>
<dbReference type="GO" id="GO:0016491">
    <property type="term" value="F:oxidoreductase activity"/>
    <property type="evidence" value="ECO:0007669"/>
    <property type="project" value="UniProtKB-KW"/>
</dbReference>
<comment type="cofactor">
    <cofactor evidence="1">
        <name>Zn(2+)</name>
        <dbReference type="ChEBI" id="CHEBI:29105"/>
    </cofactor>
</comment>
<protein>
    <submittedName>
        <fullName evidence="8">Threonine dehydrogenase</fullName>
    </submittedName>
</protein>
<evidence type="ECO:0000256" key="2">
    <source>
        <dbReference type="ARBA" id="ARBA00008072"/>
    </source>
</evidence>
<dbReference type="EMBL" id="LT629772">
    <property type="protein sequence ID" value="SDS92146.1"/>
    <property type="molecule type" value="Genomic_DNA"/>
</dbReference>
<dbReference type="Gene3D" id="3.90.180.10">
    <property type="entry name" value="Medium-chain alcohol dehydrogenases, catalytic domain"/>
    <property type="match status" value="2"/>
</dbReference>
<dbReference type="SUPFAM" id="SSF51735">
    <property type="entry name" value="NAD(P)-binding Rossmann-fold domains"/>
    <property type="match status" value="1"/>
</dbReference>
<name>A0A1H1W6N8_9ACTN</name>
<evidence type="ECO:0000256" key="3">
    <source>
        <dbReference type="ARBA" id="ARBA00022723"/>
    </source>
</evidence>
<gene>
    <name evidence="8" type="ORF">SAMN04489812_3495</name>
</gene>
<dbReference type="InterPro" id="IPR011032">
    <property type="entry name" value="GroES-like_sf"/>
</dbReference>
<keyword evidence="5" id="KW-0560">Oxidoreductase</keyword>
<dbReference type="RefSeq" id="WP_091526779.1">
    <property type="nucleotide sequence ID" value="NZ_LT629772.1"/>
</dbReference>
<reference evidence="8 9" key="1">
    <citation type="submission" date="2016-10" db="EMBL/GenBank/DDBJ databases">
        <authorList>
            <person name="de Groot N.N."/>
        </authorList>
    </citation>
    <scope>NUCLEOTIDE SEQUENCE [LARGE SCALE GENOMIC DNA]</scope>
    <source>
        <strain evidence="8 9">DSM 21800</strain>
    </source>
</reference>
<evidence type="ECO:0000313" key="9">
    <source>
        <dbReference type="Proteomes" id="UP000199103"/>
    </source>
</evidence>
<evidence type="ECO:0000259" key="6">
    <source>
        <dbReference type="Pfam" id="PF00107"/>
    </source>
</evidence>
<evidence type="ECO:0000259" key="7">
    <source>
        <dbReference type="Pfam" id="PF08240"/>
    </source>
</evidence>
<comment type="similarity">
    <text evidence="2">Belongs to the zinc-containing alcohol dehydrogenase family.</text>
</comment>
<dbReference type="Pfam" id="PF08240">
    <property type="entry name" value="ADH_N"/>
    <property type="match status" value="1"/>
</dbReference>
<dbReference type="PANTHER" id="PTHR43350">
    <property type="entry name" value="NAD-DEPENDENT ALCOHOL DEHYDROGENASE"/>
    <property type="match status" value="1"/>
</dbReference>
<evidence type="ECO:0000256" key="1">
    <source>
        <dbReference type="ARBA" id="ARBA00001947"/>
    </source>
</evidence>
<proteinExistence type="inferred from homology"/>
<evidence type="ECO:0000256" key="5">
    <source>
        <dbReference type="ARBA" id="ARBA00023002"/>
    </source>
</evidence>
<evidence type="ECO:0000313" key="8">
    <source>
        <dbReference type="EMBL" id="SDS92146.1"/>
    </source>
</evidence>
<dbReference type="PANTHER" id="PTHR43350:SF19">
    <property type="entry name" value="D-GULOSIDE 3-DEHYDROGENASE"/>
    <property type="match status" value="1"/>
</dbReference>
<sequence>MWAYRLSGPERLERIEVAEPDDPADGDVVVRFGTGGICGSDVPKFHRAELHSGRDLVGPGWPLHELTGTVALSRSPRFATGDRVVGFVRGAAGLAEYPLCDAAQLVPVPADVAAERAVVIQPLATVLYAVDRLGDVAGKRAAVLGLGSIGLLFAAVLSARGAQVTGVDPIDRVAVAEQFGIGELATTTAEAWATGLPPAQRFDVCVEAVGHQTATLPAAFEAVAPGGQVYAFGVPDHDHYELPFRGFFGKAATLLTGVTGEWAPSLAAAARYLAERPALADGYITHRFGIDAAQTAYETASRSEPGRLKVVIDAP</sequence>
<keyword evidence="3" id="KW-0479">Metal-binding</keyword>
<dbReference type="AlphaFoldDB" id="A0A1H1W6N8"/>
<keyword evidence="4" id="KW-0862">Zinc</keyword>
<evidence type="ECO:0000256" key="4">
    <source>
        <dbReference type="ARBA" id="ARBA00022833"/>
    </source>
</evidence>
<feature type="domain" description="Alcohol dehydrogenase-like C-terminal" evidence="6">
    <location>
        <begin position="149"/>
        <end position="256"/>
    </location>
</feature>
<dbReference type="Pfam" id="PF00107">
    <property type="entry name" value="ADH_zinc_N"/>
    <property type="match status" value="1"/>
</dbReference>
<dbReference type="InterPro" id="IPR036291">
    <property type="entry name" value="NAD(P)-bd_dom_sf"/>
</dbReference>
<dbReference type="Gene3D" id="3.40.50.720">
    <property type="entry name" value="NAD(P)-binding Rossmann-like Domain"/>
    <property type="match status" value="1"/>
</dbReference>
<organism evidence="8 9">
    <name type="scientific">Microlunatus soli</name>
    <dbReference type="NCBI Taxonomy" id="630515"/>
    <lineage>
        <taxon>Bacteria</taxon>
        <taxon>Bacillati</taxon>
        <taxon>Actinomycetota</taxon>
        <taxon>Actinomycetes</taxon>
        <taxon>Propionibacteriales</taxon>
        <taxon>Propionibacteriaceae</taxon>
        <taxon>Microlunatus</taxon>
    </lineage>
</organism>
<dbReference type="GO" id="GO:0046872">
    <property type="term" value="F:metal ion binding"/>
    <property type="evidence" value="ECO:0007669"/>
    <property type="project" value="UniProtKB-KW"/>
</dbReference>
<dbReference type="InterPro" id="IPR013154">
    <property type="entry name" value="ADH-like_N"/>
</dbReference>
<feature type="domain" description="Alcohol dehydrogenase-like N-terminal" evidence="7">
    <location>
        <begin position="25"/>
        <end position="109"/>
    </location>
</feature>
<dbReference type="Proteomes" id="UP000199103">
    <property type="component" value="Chromosome I"/>
</dbReference>
<keyword evidence="9" id="KW-1185">Reference proteome</keyword>
<dbReference type="STRING" id="630515.SAMN04489812_3495"/>